<feature type="compositionally biased region" description="Basic and acidic residues" evidence="1">
    <location>
        <begin position="40"/>
        <end position="51"/>
    </location>
</feature>
<sequence>MFPVYLFCLGNVSHDVVFNQPNIEEAHMDLLIDVSPPEWPSDKSRAAKRQDQTTFQQWHWKQT</sequence>
<accession>A0A183JN56</accession>
<feature type="region of interest" description="Disordered" evidence="1">
    <location>
        <begin position="39"/>
        <end position="63"/>
    </location>
</feature>
<protein>
    <submittedName>
        <fullName evidence="2 4">Uncharacterized protein</fullName>
    </submittedName>
</protein>
<evidence type="ECO:0000313" key="3">
    <source>
        <dbReference type="Proteomes" id="UP000279833"/>
    </source>
</evidence>
<reference evidence="2 3" key="2">
    <citation type="submission" date="2018-11" db="EMBL/GenBank/DDBJ databases">
        <authorList>
            <consortium name="Pathogen Informatics"/>
        </authorList>
    </citation>
    <scope>NUCLEOTIDE SEQUENCE [LARGE SCALE GENOMIC DNA]</scope>
    <source>
        <strain evidence="2">Dakar</strain>
        <strain evidence="3">Dakar, Senegal</strain>
    </source>
</reference>
<dbReference type="WBParaSite" id="SCUD_0000414101-mRNA-1">
    <property type="protein sequence ID" value="SCUD_0000414101-mRNA-1"/>
    <property type="gene ID" value="SCUD_0000414101"/>
</dbReference>
<gene>
    <name evidence="2" type="ORF">SCUD_LOCUS4141</name>
</gene>
<evidence type="ECO:0000313" key="2">
    <source>
        <dbReference type="EMBL" id="VDO86848.1"/>
    </source>
</evidence>
<reference evidence="4" key="1">
    <citation type="submission" date="2016-06" db="UniProtKB">
        <authorList>
            <consortium name="WormBaseParasite"/>
        </authorList>
    </citation>
    <scope>IDENTIFICATION</scope>
</reference>
<dbReference type="EMBL" id="UZAK01005192">
    <property type="protein sequence ID" value="VDO86848.1"/>
    <property type="molecule type" value="Genomic_DNA"/>
</dbReference>
<keyword evidence="3" id="KW-1185">Reference proteome</keyword>
<feature type="compositionally biased region" description="Polar residues" evidence="1">
    <location>
        <begin position="52"/>
        <end position="63"/>
    </location>
</feature>
<name>A0A183JN56_9TREM</name>
<dbReference type="Proteomes" id="UP000279833">
    <property type="component" value="Unassembled WGS sequence"/>
</dbReference>
<evidence type="ECO:0000313" key="4">
    <source>
        <dbReference type="WBParaSite" id="SCUD_0000414101-mRNA-1"/>
    </source>
</evidence>
<proteinExistence type="predicted"/>
<organism evidence="4">
    <name type="scientific">Schistosoma curassoni</name>
    <dbReference type="NCBI Taxonomy" id="6186"/>
    <lineage>
        <taxon>Eukaryota</taxon>
        <taxon>Metazoa</taxon>
        <taxon>Spiralia</taxon>
        <taxon>Lophotrochozoa</taxon>
        <taxon>Platyhelminthes</taxon>
        <taxon>Trematoda</taxon>
        <taxon>Digenea</taxon>
        <taxon>Strigeidida</taxon>
        <taxon>Schistosomatoidea</taxon>
        <taxon>Schistosomatidae</taxon>
        <taxon>Schistosoma</taxon>
    </lineage>
</organism>
<dbReference type="AlphaFoldDB" id="A0A183JN56"/>
<evidence type="ECO:0000256" key="1">
    <source>
        <dbReference type="SAM" id="MobiDB-lite"/>
    </source>
</evidence>